<accession>A0A098VTB2</accession>
<dbReference type="AlphaFoldDB" id="A0A098VTB2"/>
<dbReference type="VEuPathDB" id="MicrosporidiaDB:DI09_4p140"/>
<keyword evidence="2" id="KW-1185">Reference proteome</keyword>
<evidence type="ECO:0000313" key="1">
    <source>
        <dbReference type="EMBL" id="KGG50931.1"/>
    </source>
</evidence>
<organism evidence="1 2">
    <name type="scientific">Mitosporidium daphniae</name>
    <dbReference type="NCBI Taxonomy" id="1485682"/>
    <lineage>
        <taxon>Eukaryota</taxon>
        <taxon>Fungi</taxon>
        <taxon>Fungi incertae sedis</taxon>
        <taxon>Microsporidia</taxon>
        <taxon>Mitosporidium</taxon>
    </lineage>
</organism>
<gene>
    <name evidence="1" type="ORF">DI09_4p140</name>
</gene>
<dbReference type="GeneID" id="25260148"/>
<proteinExistence type="predicted"/>
<sequence>MKYELPVPGYIHLRSPPVSSLNLPCSFEDDDVPESPPVSPSTDYLSAMELLYESRARGAKWDHSIIINGIVYRIRKSCVPSPCVLRARKKKLPCGRKYPTGLGWPQKAASIFVSLDISE</sequence>
<reference evidence="1 2" key="1">
    <citation type="submission" date="2014-04" db="EMBL/GenBank/DDBJ databases">
        <title>A new species of microsporidia sheds light on the evolution of extreme parasitism.</title>
        <authorList>
            <person name="Haag K.L."/>
            <person name="James T.Y."/>
            <person name="Larsson R."/>
            <person name="Schaer T.M."/>
            <person name="Refardt D."/>
            <person name="Pombert J.-F."/>
            <person name="Ebert D."/>
        </authorList>
    </citation>
    <scope>NUCLEOTIDE SEQUENCE [LARGE SCALE GENOMIC DNA]</scope>
    <source>
        <strain evidence="1 2">UGP3</strain>
        <tissue evidence="1">Spores</tissue>
    </source>
</reference>
<comment type="caution">
    <text evidence="1">The sequence shown here is derived from an EMBL/GenBank/DDBJ whole genome shotgun (WGS) entry which is preliminary data.</text>
</comment>
<protein>
    <submittedName>
        <fullName evidence="1">Uncharacterized protein</fullName>
    </submittedName>
</protein>
<name>A0A098VTB2_9MICR</name>
<dbReference type="EMBL" id="JMKJ01000444">
    <property type="protein sequence ID" value="KGG50931.1"/>
    <property type="molecule type" value="Genomic_DNA"/>
</dbReference>
<dbReference type="HOGENOM" id="CLU_2062052_0_0_1"/>
<dbReference type="RefSeq" id="XP_013237358.1">
    <property type="nucleotide sequence ID" value="XM_013381904.1"/>
</dbReference>
<evidence type="ECO:0000313" key="2">
    <source>
        <dbReference type="Proteomes" id="UP000029725"/>
    </source>
</evidence>
<dbReference type="Proteomes" id="UP000029725">
    <property type="component" value="Unassembled WGS sequence"/>
</dbReference>